<dbReference type="AlphaFoldDB" id="A0A975T0L6"/>
<dbReference type="PANTHER" id="PTHR13627:SF31">
    <property type="entry name" value="RIBITOL 5-PHOSPHATE TRANSFERASE FKRP"/>
    <property type="match status" value="1"/>
</dbReference>
<dbReference type="GO" id="GO:0008168">
    <property type="term" value="F:methyltransferase activity"/>
    <property type="evidence" value="ECO:0007669"/>
    <property type="project" value="UniProtKB-KW"/>
</dbReference>
<proteinExistence type="predicted"/>
<dbReference type="InterPro" id="IPR052613">
    <property type="entry name" value="LicD_transferase"/>
</dbReference>
<protein>
    <submittedName>
        <fullName evidence="1">Class I SAM-dependent methyltransferase</fullName>
    </submittedName>
</protein>
<accession>A0A975T0L6</accession>
<evidence type="ECO:0000313" key="2">
    <source>
        <dbReference type="Proteomes" id="UP000683575"/>
    </source>
</evidence>
<dbReference type="GO" id="GO:0032259">
    <property type="term" value="P:methylation"/>
    <property type="evidence" value="ECO:0007669"/>
    <property type="project" value="UniProtKB-KW"/>
</dbReference>
<dbReference type="KEGG" id="nps:KRR39_05820"/>
<reference evidence="1" key="1">
    <citation type="submission" date="2021-06" db="EMBL/GenBank/DDBJ databases">
        <title>Complete genome sequence of Nocardioides sp. G188.</title>
        <authorList>
            <person name="Im W.-T."/>
        </authorList>
    </citation>
    <scope>NUCLEOTIDE SEQUENCE</scope>
    <source>
        <strain evidence="1">G188</strain>
    </source>
</reference>
<dbReference type="Proteomes" id="UP000683575">
    <property type="component" value="Chromosome"/>
</dbReference>
<keyword evidence="1" id="KW-0489">Methyltransferase</keyword>
<keyword evidence="2" id="KW-1185">Reference proteome</keyword>
<dbReference type="PANTHER" id="PTHR13627">
    <property type="entry name" value="FUKUTIN RELATED PROTEIN"/>
    <property type="match status" value="1"/>
</dbReference>
<gene>
    <name evidence="1" type="ORF">KRR39_05820</name>
</gene>
<evidence type="ECO:0000313" key="1">
    <source>
        <dbReference type="EMBL" id="QWZ09301.1"/>
    </source>
</evidence>
<keyword evidence="1" id="KW-0808">Transferase</keyword>
<dbReference type="RefSeq" id="WP_216941147.1">
    <property type="nucleotide sequence ID" value="NZ_CP077062.1"/>
</dbReference>
<organism evidence="1 2">
    <name type="scientific">Nocardioides panacis</name>
    <dbReference type="NCBI Taxonomy" id="2849501"/>
    <lineage>
        <taxon>Bacteria</taxon>
        <taxon>Bacillati</taxon>
        <taxon>Actinomycetota</taxon>
        <taxon>Actinomycetes</taxon>
        <taxon>Propionibacteriales</taxon>
        <taxon>Nocardioidaceae</taxon>
        <taxon>Nocardioides</taxon>
    </lineage>
</organism>
<name>A0A975T0L6_9ACTN</name>
<dbReference type="EMBL" id="CP077062">
    <property type="protein sequence ID" value="QWZ09301.1"/>
    <property type="molecule type" value="Genomic_DNA"/>
</dbReference>
<sequence>MASPVLVADGCDVDDHGITLPSSIDGVVTVSLDGRYIWSFRPRRDALPGPRGPVVAWPAFLRPHLRGTTRLTLAEPGSGRTYVDREVVLGDGGADRIAVVDVHGHPLAVNKVGNLTRVFSETDDDARREILRGTALVLEDLREHGGAEAFLNYGCLLGAIRSGRMIGTDCDADLCYLSEQTHPADVILESYRLERAMTARGWPTVRMSGGDFKVLLRLADGRTCYVDVFVAFYTEGTYYQLGNRSGRLPRSAVLPTSTVVLEGVEMPAPADPEAMLAFVYGPGWRVPDPSFKFADPARGVRRLDGWLRGYRDELPAWNAFFRSAEAAEVPRRRSGFARWVALRVLLGDTLVELGSGTGRDAAYFARRGHRVQAYDISPDARRATQRRLRRSDDEAAVRRLMLDELRTVAVTGAEIGLLAGRRHVYARGLVGCLGAEARRNLWRLARMALDGDRGCLFLEFSATRPDLPDALAPAGLNRRVDADTVVAELEACGARVDLRVERPGTDLLDRPDPWTCRLQVTFPSTGANRHV</sequence>